<dbReference type="Proteomes" id="UP001157069">
    <property type="component" value="Unassembled WGS sequence"/>
</dbReference>
<protein>
    <recommendedName>
        <fullName evidence="4">Multidrug transporter</fullName>
    </recommendedName>
</protein>
<feature type="compositionally biased region" description="Pro residues" evidence="1">
    <location>
        <begin position="38"/>
        <end position="47"/>
    </location>
</feature>
<proteinExistence type="predicted"/>
<sequence length="66" mass="7034">MIEKEHRTRDGTFVEPGELAAKERQHARRGGARSTPTLPLPVVPPKAEPTAADPDPTGEGDPPPTV</sequence>
<feature type="region of interest" description="Disordered" evidence="1">
    <location>
        <begin position="1"/>
        <end position="66"/>
    </location>
</feature>
<evidence type="ECO:0000313" key="2">
    <source>
        <dbReference type="EMBL" id="GMA90470.1"/>
    </source>
</evidence>
<accession>A0ABQ6JT70</accession>
<keyword evidence="3" id="KW-1185">Reference proteome</keyword>
<dbReference type="EMBL" id="BSVA01000001">
    <property type="protein sequence ID" value="GMA90470.1"/>
    <property type="molecule type" value="Genomic_DNA"/>
</dbReference>
<evidence type="ECO:0000313" key="3">
    <source>
        <dbReference type="Proteomes" id="UP001157069"/>
    </source>
</evidence>
<feature type="compositionally biased region" description="Basic and acidic residues" evidence="1">
    <location>
        <begin position="1"/>
        <end position="12"/>
    </location>
</feature>
<comment type="caution">
    <text evidence="2">The sequence shown here is derived from an EMBL/GenBank/DDBJ whole genome shotgun (WGS) entry which is preliminary data.</text>
</comment>
<name>A0ABQ6JT70_9MICO</name>
<dbReference type="RefSeq" id="WP_284298240.1">
    <property type="nucleotide sequence ID" value="NZ_BSVA01000001.1"/>
</dbReference>
<organism evidence="2 3">
    <name type="scientific">Homoserinibacter gongjuensis</name>
    <dbReference type="NCBI Taxonomy" id="1162968"/>
    <lineage>
        <taxon>Bacteria</taxon>
        <taxon>Bacillati</taxon>
        <taxon>Actinomycetota</taxon>
        <taxon>Actinomycetes</taxon>
        <taxon>Micrococcales</taxon>
        <taxon>Microbacteriaceae</taxon>
        <taxon>Homoserinibacter</taxon>
    </lineage>
</organism>
<reference evidence="3" key="1">
    <citation type="journal article" date="2019" name="Int. J. Syst. Evol. Microbiol.">
        <title>The Global Catalogue of Microorganisms (GCM) 10K type strain sequencing project: providing services to taxonomists for standard genome sequencing and annotation.</title>
        <authorList>
            <consortium name="The Broad Institute Genomics Platform"/>
            <consortium name="The Broad Institute Genome Sequencing Center for Infectious Disease"/>
            <person name="Wu L."/>
            <person name="Ma J."/>
        </authorList>
    </citation>
    <scope>NUCLEOTIDE SEQUENCE [LARGE SCALE GENOMIC DNA]</scope>
    <source>
        <strain evidence="3">NBRC 108755</strain>
    </source>
</reference>
<gene>
    <name evidence="2" type="ORF">GCM10025869_09990</name>
</gene>
<evidence type="ECO:0008006" key="4">
    <source>
        <dbReference type="Google" id="ProtNLM"/>
    </source>
</evidence>
<evidence type="ECO:0000256" key="1">
    <source>
        <dbReference type="SAM" id="MobiDB-lite"/>
    </source>
</evidence>